<dbReference type="PROSITE" id="PS50244">
    <property type="entry name" value="S5A_REDUCTASE"/>
    <property type="match status" value="1"/>
</dbReference>
<dbReference type="EMBL" id="JAJGNA010000004">
    <property type="protein sequence ID" value="MCC4308005.1"/>
    <property type="molecule type" value="Genomic_DNA"/>
</dbReference>
<dbReference type="Pfam" id="PF06966">
    <property type="entry name" value="DUF1295"/>
    <property type="match status" value="1"/>
</dbReference>
<accession>A0A9Q3UKD5</accession>
<feature type="transmembrane region" description="Helical" evidence="1">
    <location>
        <begin position="185"/>
        <end position="202"/>
    </location>
</feature>
<protein>
    <submittedName>
        <fullName evidence="2">DUF1295 domain-containing protein</fullName>
    </submittedName>
</protein>
<dbReference type="GO" id="GO:0016020">
    <property type="term" value="C:membrane"/>
    <property type="evidence" value="ECO:0007669"/>
    <property type="project" value="TreeGrafter"/>
</dbReference>
<proteinExistence type="predicted"/>
<dbReference type="AlphaFoldDB" id="A0A9Q3UKD5"/>
<dbReference type="PANTHER" id="PTHR32251:SF17">
    <property type="entry name" value="STEROID 5-ALPHA REDUCTASE C-TERMINAL DOMAIN-CONTAINING PROTEIN"/>
    <property type="match status" value="1"/>
</dbReference>
<dbReference type="Proteomes" id="UP001108027">
    <property type="component" value="Unassembled WGS sequence"/>
</dbReference>
<dbReference type="RefSeq" id="WP_228233339.1">
    <property type="nucleotide sequence ID" value="NZ_ARXL01000002.1"/>
</dbReference>
<gene>
    <name evidence="2" type="ORF">LL252_05425</name>
</gene>
<evidence type="ECO:0000313" key="3">
    <source>
        <dbReference type="Proteomes" id="UP001108027"/>
    </source>
</evidence>
<keyword evidence="1" id="KW-0812">Transmembrane</keyword>
<feature type="transmembrane region" description="Helical" evidence="1">
    <location>
        <begin position="208"/>
        <end position="228"/>
    </location>
</feature>
<name>A0A9Q3UKD5_9GAMM</name>
<feature type="transmembrane region" description="Helical" evidence="1">
    <location>
        <begin position="31"/>
        <end position="50"/>
    </location>
</feature>
<organism evidence="2 3">
    <name type="scientific">Alloalcanivorax marinus</name>
    <dbReference type="NCBI Taxonomy" id="1177169"/>
    <lineage>
        <taxon>Bacteria</taxon>
        <taxon>Pseudomonadati</taxon>
        <taxon>Pseudomonadota</taxon>
        <taxon>Gammaproteobacteria</taxon>
        <taxon>Oceanospirillales</taxon>
        <taxon>Alcanivoracaceae</taxon>
        <taxon>Alloalcanivorax</taxon>
    </lineage>
</organism>
<evidence type="ECO:0000313" key="2">
    <source>
        <dbReference type="EMBL" id="MCC4308005.1"/>
    </source>
</evidence>
<comment type="caution">
    <text evidence="2">The sequence shown here is derived from an EMBL/GenBank/DDBJ whole genome shotgun (WGS) entry which is preliminary data.</text>
</comment>
<dbReference type="InterPro" id="IPR010721">
    <property type="entry name" value="UstE-like"/>
</dbReference>
<feature type="transmembrane region" description="Helical" evidence="1">
    <location>
        <begin position="104"/>
        <end position="126"/>
    </location>
</feature>
<sequence length="258" mass="29332">MPEILWFSLALLLMAFSLAWAVQWLNGNAGYVDVAWSFGTGITGLAYLLVGEGESVPRLIAGVLLLAWSLRLGSHILKRVIGEGSEDGRYAAMRERLGGAAQPVFLLVFWLQAGVAWLFSLPMWAISQQPDFIPLFVNLGLVVGVVAIAGEALADRQLARFKARPDSKGKTCREGLWRYSRHPNYFFEWLHWFSYPLIAAATAPHWPWLWLLPVAMFLFLWFVTGIPYTEKQALKSRGDDYREYQRTTSPFIPWRPRQ</sequence>
<evidence type="ECO:0000256" key="1">
    <source>
        <dbReference type="SAM" id="Phobius"/>
    </source>
</evidence>
<reference evidence="2" key="1">
    <citation type="submission" date="2021-10" db="EMBL/GenBank/DDBJ databases">
        <title>The diversity and Nitrogen Metabolism of Culturable Nitrate-Utilizing Bacteria Within the Oxygen Minimum Zone of the Changjiang (Yangtze River)Estuary.</title>
        <authorList>
            <person name="Zhang D."/>
            <person name="Zheng J."/>
            <person name="Liu S."/>
            <person name="He W."/>
        </authorList>
    </citation>
    <scope>NUCLEOTIDE SEQUENCE</scope>
    <source>
        <strain evidence="2">FXH-223</strain>
    </source>
</reference>
<keyword evidence="1" id="KW-1133">Transmembrane helix</keyword>
<dbReference type="Gene3D" id="1.20.120.1630">
    <property type="match status" value="1"/>
</dbReference>
<keyword evidence="3" id="KW-1185">Reference proteome</keyword>
<feature type="transmembrane region" description="Helical" evidence="1">
    <location>
        <begin position="132"/>
        <end position="154"/>
    </location>
</feature>
<dbReference type="PANTHER" id="PTHR32251">
    <property type="entry name" value="3-OXO-5-ALPHA-STEROID 4-DEHYDROGENASE"/>
    <property type="match status" value="1"/>
</dbReference>
<keyword evidence="1" id="KW-0472">Membrane</keyword>